<feature type="domain" description="SPRY-associated" evidence="3">
    <location>
        <begin position="688"/>
        <end position="707"/>
    </location>
</feature>
<organism evidence="5 6">
    <name type="scientific">Cirrhinus molitorella</name>
    <name type="common">mud carp</name>
    <dbReference type="NCBI Taxonomy" id="172907"/>
    <lineage>
        <taxon>Eukaryota</taxon>
        <taxon>Metazoa</taxon>
        <taxon>Chordata</taxon>
        <taxon>Craniata</taxon>
        <taxon>Vertebrata</taxon>
        <taxon>Euteleostomi</taxon>
        <taxon>Actinopterygii</taxon>
        <taxon>Neopterygii</taxon>
        <taxon>Teleostei</taxon>
        <taxon>Ostariophysi</taxon>
        <taxon>Cypriniformes</taxon>
        <taxon>Cyprinidae</taxon>
        <taxon>Labeoninae</taxon>
        <taxon>Labeonini</taxon>
        <taxon>Cirrhinus</taxon>
    </lineage>
</organism>
<evidence type="ECO:0000259" key="4">
    <source>
        <dbReference type="Pfam" id="PF25600"/>
    </source>
</evidence>
<dbReference type="Pfam" id="PF13765">
    <property type="entry name" value="PRY"/>
    <property type="match status" value="1"/>
</dbReference>
<evidence type="ECO:0000313" key="5">
    <source>
        <dbReference type="EMBL" id="KAL1249309.1"/>
    </source>
</evidence>
<dbReference type="PANTHER" id="PTHR31025">
    <property type="entry name" value="SI:CH211-196P9.1-RELATED"/>
    <property type="match status" value="1"/>
</dbReference>
<dbReference type="InterPro" id="IPR058030">
    <property type="entry name" value="TRIM8/14/16/25/29/45/65_CC"/>
</dbReference>
<sequence>MLVQVECKGKPKWIRMPVKNDCFDFCEFIKEASAKFNLPHGANVVLKDSAGVDVDADIFDELVKTSKVSFKILDGDTTDNVPQAETDFSEPSCPESSFSSVESESSDSTVIPRPSKARKKRYLEEPSDCSVSKDLVHSALQSKPGGSDILKEYEQTKSLSDKTRRKLVNILVSDMVEKNGRIPPVSIRISYALGIITLFPNLKDKFSPTGYEQYYDPRSGQGYIAYRLKTVQRNSVSNLKGASKVVCQDGPKTLRETSSTTEQLSGDECTEAISMMKHSTDTTVIKEKMKITFKYRQNLIHDPEKSSLILDYFPRFLDTPGLVDQDFTMLFGDDISSKFIAKWPTFYKPRIIADCKNLHHGAHVDDLLSALEESDYGWDSDVAAILLLLHLLPPTVKGRKTGKISATEAADHAVKFMKAGTSIKTFLEQVGSTQPFLLCVGEKRSSIQKFYIILDQKAIPCMTQTAVAAFDELFKAHFVFAVSYDEALCNFYTFIQTTVYGIDVGTAKESPRVKEIRVRIHNTEKLVKTKIDVQQMILDRMRKIQEIQHSVELKKRNTEKKKSASVELFTDLIHSFERCQYDLLKMIEEQQKAAEKQAEDLIKELQQEITDLKRRNTELEQLSHTDKQIFSSLYSRPQRNWTEISINSDVNVLPMNKALTLVKKTYETLNKELSQNVLKCVQKFAVDVTLDPDTANPYLILSDDGKQSM</sequence>
<dbReference type="SUPFAM" id="SSF49899">
    <property type="entry name" value="Concanavalin A-like lectins/glucanases"/>
    <property type="match status" value="1"/>
</dbReference>
<proteinExistence type="predicted"/>
<dbReference type="Gene3D" id="2.60.120.920">
    <property type="match status" value="1"/>
</dbReference>
<feature type="coiled-coil region" evidence="1">
    <location>
        <begin position="584"/>
        <end position="622"/>
    </location>
</feature>
<feature type="region of interest" description="Disordered" evidence="2">
    <location>
        <begin position="80"/>
        <end position="125"/>
    </location>
</feature>
<dbReference type="PRINTS" id="PR01407">
    <property type="entry name" value="BUTYPHLNCDUF"/>
</dbReference>
<comment type="caution">
    <text evidence="5">The sequence shown here is derived from an EMBL/GenBank/DDBJ whole genome shotgun (WGS) entry which is preliminary data.</text>
</comment>
<reference evidence="5 6" key="1">
    <citation type="submission" date="2023-09" db="EMBL/GenBank/DDBJ databases">
        <authorList>
            <person name="Wang M."/>
        </authorList>
    </citation>
    <scope>NUCLEOTIDE SEQUENCE [LARGE SCALE GENOMIC DNA]</scope>
    <source>
        <strain evidence="5">GT-2023</strain>
        <tissue evidence="5">Liver</tissue>
    </source>
</reference>
<evidence type="ECO:0000313" key="6">
    <source>
        <dbReference type="Proteomes" id="UP001558613"/>
    </source>
</evidence>
<evidence type="ECO:0000259" key="3">
    <source>
        <dbReference type="Pfam" id="PF13765"/>
    </source>
</evidence>
<evidence type="ECO:0000256" key="1">
    <source>
        <dbReference type="SAM" id="Coils"/>
    </source>
</evidence>
<name>A0ABR3LCC4_9TELE</name>
<dbReference type="InterPro" id="IPR013320">
    <property type="entry name" value="ConA-like_dom_sf"/>
</dbReference>
<protein>
    <submittedName>
        <fullName evidence="5">Uncharacterized protein</fullName>
    </submittedName>
</protein>
<feature type="compositionally biased region" description="Low complexity" evidence="2">
    <location>
        <begin position="89"/>
        <end position="108"/>
    </location>
</feature>
<accession>A0ABR3LCC4</accession>
<dbReference type="Proteomes" id="UP001558613">
    <property type="component" value="Unassembled WGS sequence"/>
</dbReference>
<gene>
    <name evidence="5" type="ORF">QQF64_020314</name>
</gene>
<dbReference type="InterPro" id="IPR043136">
    <property type="entry name" value="B30.2/SPRY_sf"/>
</dbReference>
<keyword evidence="1" id="KW-0175">Coiled coil</keyword>
<feature type="domain" description="TRIM8/14/16/25/29/45/65 coiled-coil region" evidence="4">
    <location>
        <begin position="537"/>
        <end position="671"/>
    </location>
</feature>
<keyword evidence="6" id="KW-1185">Reference proteome</keyword>
<dbReference type="CDD" id="cd22249">
    <property type="entry name" value="UDM1_RNF168_RNF169-like"/>
    <property type="match status" value="1"/>
</dbReference>
<dbReference type="InterPro" id="IPR003879">
    <property type="entry name" value="Butyrophylin_SPRY"/>
</dbReference>
<dbReference type="Pfam" id="PF25600">
    <property type="entry name" value="TRIM_CC"/>
    <property type="match status" value="1"/>
</dbReference>
<dbReference type="EMBL" id="JAYMGO010000023">
    <property type="protein sequence ID" value="KAL1249309.1"/>
    <property type="molecule type" value="Genomic_DNA"/>
</dbReference>
<evidence type="ECO:0000256" key="2">
    <source>
        <dbReference type="SAM" id="MobiDB-lite"/>
    </source>
</evidence>
<dbReference type="InterPro" id="IPR006574">
    <property type="entry name" value="PRY"/>
</dbReference>
<dbReference type="PANTHER" id="PTHR31025:SF29">
    <property type="entry name" value="SI:CH211-196P9.1"/>
    <property type="match status" value="1"/>
</dbReference>